<protein>
    <submittedName>
        <fullName evidence="1">Uncharacterized protein</fullName>
    </submittedName>
</protein>
<evidence type="ECO:0000313" key="1">
    <source>
        <dbReference type="EMBL" id="KAJ8733165.1"/>
    </source>
</evidence>
<sequence>MQHLIIWSDRFLRIRFVLTCCVFMFFYAIKLTYEKHKELVPIIKRDDKMTPIAEELSCYYINDRNLFLSTEDPSFSPPSKNKSIFFIETACKEEISMFHACVIESAAMAHPESKIYVLFSYPITKLQTKEYLGQVLNNYPNVFAARIHIAQYAKGTALESILVEDIKKTRHPIEDISNVLKIVTLYKWGGTVLSNDMMVLRSFEDLPKNLIATKSNEASSSILSFAKDEVGTNLTNEIMKEFAKTFDTKSRYVNRLETTIMRVLKRMCPDIFTYKFRECNGFKVFAEDFFFPTHIPNPAPYVDEGTESIEVEMPYTFHIKNMDFSSYPSEEWPSENLARIFCPHVFELKLKIG</sequence>
<organism evidence="1 2">
    <name type="scientific">Mythimna loreyi</name>
    <dbReference type="NCBI Taxonomy" id="667449"/>
    <lineage>
        <taxon>Eukaryota</taxon>
        <taxon>Metazoa</taxon>
        <taxon>Ecdysozoa</taxon>
        <taxon>Arthropoda</taxon>
        <taxon>Hexapoda</taxon>
        <taxon>Insecta</taxon>
        <taxon>Pterygota</taxon>
        <taxon>Neoptera</taxon>
        <taxon>Endopterygota</taxon>
        <taxon>Lepidoptera</taxon>
        <taxon>Glossata</taxon>
        <taxon>Ditrysia</taxon>
        <taxon>Noctuoidea</taxon>
        <taxon>Noctuidae</taxon>
        <taxon>Noctuinae</taxon>
        <taxon>Hadenini</taxon>
        <taxon>Mythimna</taxon>
    </lineage>
</organism>
<gene>
    <name evidence="1" type="ORF">PYW08_001463</name>
</gene>
<dbReference type="Proteomes" id="UP001231649">
    <property type="component" value="Chromosome 11"/>
</dbReference>
<comment type="caution">
    <text evidence="1">The sequence shown here is derived from an EMBL/GenBank/DDBJ whole genome shotgun (WGS) entry which is preliminary data.</text>
</comment>
<name>A0ACC2R514_9NEOP</name>
<reference evidence="1" key="1">
    <citation type="submission" date="2023-03" db="EMBL/GenBank/DDBJ databases">
        <title>Chromosome-level genomes of two armyworms, Mythimna separata and Mythimna loreyi, provide insights into the biosynthesis and reception of sex pheromones.</title>
        <authorList>
            <person name="Zhao H."/>
        </authorList>
    </citation>
    <scope>NUCLEOTIDE SEQUENCE</scope>
    <source>
        <strain evidence="1">BeijingLab</strain>
    </source>
</reference>
<accession>A0ACC2R514</accession>
<evidence type="ECO:0000313" key="2">
    <source>
        <dbReference type="Proteomes" id="UP001231649"/>
    </source>
</evidence>
<proteinExistence type="predicted"/>
<dbReference type="EMBL" id="CM056787">
    <property type="protein sequence ID" value="KAJ8733165.1"/>
    <property type="molecule type" value="Genomic_DNA"/>
</dbReference>
<keyword evidence="2" id="KW-1185">Reference proteome</keyword>